<feature type="compositionally biased region" description="Pro residues" evidence="1">
    <location>
        <begin position="206"/>
        <end position="220"/>
    </location>
</feature>
<feature type="region of interest" description="Disordered" evidence="1">
    <location>
        <begin position="1"/>
        <end position="483"/>
    </location>
</feature>
<feature type="compositionally biased region" description="Basic residues" evidence="1">
    <location>
        <begin position="152"/>
        <end position="165"/>
    </location>
</feature>
<gene>
    <name evidence="3" type="primary">LOC103071518</name>
</gene>
<dbReference type="RefSeq" id="XP_007466048.1">
    <property type="nucleotide sequence ID" value="XM_007465986.1"/>
</dbReference>
<dbReference type="GO" id="GO:0030041">
    <property type="term" value="P:actin filament polymerization"/>
    <property type="evidence" value="ECO:0007669"/>
    <property type="project" value="TreeGrafter"/>
</dbReference>
<dbReference type="AlphaFoldDB" id="A0A340XY25"/>
<feature type="compositionally biased region" description="Low complexity" evidence="1">
    <location>
        <begin position="141"/>
        <end position="151"/>
    </location>
</feature>
<sequence length="483" mass="49487">MSGYKGGKSPRPPAAPGGYPQGCCLQGGLAPALKDEASERGGGGSLVCPRPSRFRPQPLPPGLPRSPAPARPVTSGKWEARRLQPGHRPARPGVPAPVPAPRAPTPSPPPRLPPPQSPPPRPGPSLGFSASYRGLQRSGVTGPPQGPSRQPQSRRRPPGRTRKRVGPSEDTTRAVRTTLARSAARQAQTLTSYPGPTGSRREAPGGPAPSPPAVRGPAAPPGGRGDRTRLQGQRRVGVGAAAGRGGSGDSLDPGAGSCFSPRLLAQRRWIPTGRHGRRNGGWPSPAAVGQGQGLREGTADFPQGAGQGGWTPSPANALGTHREEGPGPTLMKLKAYTSTDPASPRCAGRRAQVDARALRGDQRRAHPNTPAPPPAPWIGSPQACRARIGSRGAAAGPVSRWVAPQRGCCSVPPRPPGAWSPSGRAGPGGDTAGSRSAAHPVPSAKGSPGPRPHPGAAGGGQRAMQGRGTRRGARWSGGPRRRR</sequence>
<dbReference type="InterPro" id="IPR051412">
    <property type="entry name" value="Formin_Homology_Diaphanous_sf"/>
</dbReference>
<organism evidence="2 3">
    <name type="scientific">Lipotes vexillifer</name>
    <name type="common">Yangtze river dolphin</name>
    <dbReference type="NCBI Taxonomy" id="118797"/>
    <lineage>
        <taxon>Eukaryota</taxon>
        <taxon>Metazoa</taxon>
        <taxon>Chordata</taxon>
        <taxon>Craniata</taxon>
        <taxon>Vertebrata</taxon>
        <taxon>Euteleostomi</taxon>
        <taxon>Mammalia</taxon>
        <taxon>Eutheria</taxon>
        <taxon>Laurasiatheria</taxon>
        <taxon>Artiodactyla</taxon>
        <taxon>Whippomorpha</taxon>
        <taxon>Cetacea</taxon>
        <taxon>Odontoceti</taxon>
        <taxon>Lipotidae</taxon>
        <taxon>Lipotes</taxon>
    </lineage>
</organism>
<reference evidence="3" key="1">
    <citation type="submission" date="2025-08" db="UniProtKB">
        <authorList>
            <consortium name="RefSeq"/>
        </authorList>
    </citation>
    <scope>IDENTIFICATION</scope>
</reference>
<dbReference type="Proteomes" id="UP000265300">
    <property type="component" value="Unplaced"/>
</dbReference>
<protein>
    <submittedName>
        <fullName evidence="3">Collagen alpha-1(III) chain-like</fullName>
    </submittedName>
</protein>
<dbReference type="PRINTS" id="PR01217">
    <property type="entry name" value="PRICHEXTENSN"/>
</dbReference>
<dbReference type="PANTHER" id="PTHR45691">
    <property type="entry name" value="PROTEIN DIAPHANOUS"/>
    <property type="match status" value="1"/>
</dbReference>
<evidence type="ECO:0000256" key="1">
    <source>
        <dbReference type="SAM" id="MobiDB-lite"/>
    </source>
</evidence>
<keyword evidence="2" id="KW-1185">Reference proteome</keyword>
<feature type="compositionally biased region" description="Basic residues" evidence="1">
    <location>
        <begin position="468"/>
        <end position="483"/>
    </location>
</feature>
<feature type="compositionally biased region" description="Basic and acidic residues" evidence="1">
    <location>
        <begin position="351"/>
        <end position="364"/>
    </location>
</feature>
<dbReference type="PANTHER" id="PTHR45691:SF6">
    <property type="entry name" value="PROTEIN DIAPHANOUS"/>
    <property type="match status" value="1"/>
</dbReference>
<accession>A0A340XY25</accession>
<feature type="compositionally biased region" description="Pro residues" evidence="1">
    <location>
        <begin position="92"/>
        <end position="123"/>
    </location>
</feature>
<dbReference type="GO" id="GO:0005884">
    <property type="term" value="C:actin filament"/>
    <property type="evidence" value="ECO:0007669"/>
    <property type="project" value="TreeGrafter"/>
</dbReference>
<dbReference type="InParanoid" id="A0A340XY25"/>
<name>A0A340XY25_LIPVE</name>
<feature type="compositionally biased region" description="Low complexity" evidence="1">
    <location>
        <begin position="377"/>
        <end position="396"/>
    </location>
</feature>
<evidence type="ECO:0000313" key="3">
    <source>
        <dbReference type="RefSeq" id="XP_007466048.1"/>
    </source>
</evidence>
<feature type="compositionally biased region" description="Polar residues" evidence="1">
    <location>
        <begin position="185"/>
        <end position="194"/>
    </location>
</feature>
<dbReference type="KEGG" id="lve:103071518"/>
<feature type="compositionally biased region" description="Pro residues" evidence="1">
    <location>
        <begin position="57"/>
        <end position="70"/>
    </location>
</feature>
<dbReference type="GeneID" id="103071518"/>
<proteinExistence type="predicted"/>
<evidence type="ECO:0000313" key="2">
    <source>
        <dbReference type="Proteomes" id="UP000265300"/>
    </source>
</evidence>